<dbReference type="SUPFAM" id="SSF57440">
    <property type="entry name" value="Kringle-like"/>
    <property type="match status" value="2"/>
</dbReference>
<dbReference type="PANTHER" id="PTHR24261:SF7">
    <property type="entry name" value="KRINGLE DOMAIN-CONTAINING PROTEIN"/>
    <property type="match status" value="1"/>
</dbReference>
<dbReference type="InterPro" id="IPR000800">
    <property type="entry name" value="Notch_dom"/>
</dbReference>
<keyword evidence="8" id="KW-1185">Reference proteome</keyword>
<feature type="domain" description="Kringle" evidence="6">
    <location>
        <begin position="821"/>
        <end position="896"/>
    </location>
</feature>
<evidence type="ECO:0000313" key="7">
    <source>
        <dbReference type="EMBL" id="KOO30404.1"/>
    </source>
</evidence>
<evidence type="ECO:0000256" key="5">
    <source>
        <dbReference type="SAM" id="Phobius"/>
    </source>
</evidence>
<dbReference type="PROSITE" id="PS50070">
    <property type="entry name" value="KRINGLE_2"/>
    <property type="match status" value="2"/>
</dbReference>
<dbReference type="PANTHER" id="PTHR24261">
    <property type="entry name" value="PLASMINOGEN-RELATED"/>
    <property type="match status" value="1"/>
</dbReference>
<dbReference type="InterPro" id="IPR038178">
    <property type="entry name" value="Kringle_sf"/>
</dbReference>
<evidence type="ECO:0000259" key="6">
    <source>
        <dbReference type="PROSITE" id="PS50070"/>
    </source>
</evidence>
<evidence type="ECO:0000256" key="1">
    <source>
        <dbReference type="ARBA" id="ARBA00022572"/>
    </source>
</evidence>
<sequence length="1020" mass="109152">MLIALHGLLSAASAPSSPSAPRSSRVLVLGPHHSGTSLVAWALGELGLHLGEPSELLMQQSSEANPFKYHERRDVVRLNMQRLLAGGAQDVPGELPAWVGYGFRRDGVATHFDILAATAIVAKLDRRGGWAIKDPRFSLTAADWLPLLGHDAACILTVRHPLDFASTMLRYSRTLALWHWGAIWEHYMGEALRACAAQPLVLVRHDALVRQPERTVYALHARLGRLGVRVRPPNATALAAAMSRLDAPPPSPRWRPEEFEQMPPAALRLYHGLVTRALAEEAIDESANDDDDAAAVGTATSAVPPIEVPPTAWPPLPSGVDAPGGVTGETYATLLTTADRRYLAGAVALGSSIRAVEVSGRPLLALVTAAVPESWTPLLESVGWRVVRIESLPEPWWGTHPRCVRYAADENARWGHMFTKLRLFALPNSSSIFYLDADALLLRDPTSLFRSPAAFAAEAAAGAHAATFNAGVMRLRPSEATFAALLALSRGSPPSIYRSVVDCTEQALLNLHYDGSDPSLAEPSLARALPAGCSASLYVLWWRVYARTGIAALAGGAEDVKGAQGAEGDVAEGDVAEGDAAALAAARHVRRELGEYEGCSLGCPNSWVGDDVCDEACNNPECEHDANDCFWNAGECYSEADGSDYRGRVSSTQSGRQCQAWSAQVPNHHTFSTNEHPSAGLAPTEAPVAYSCSPGCDERGLGNHVCDVSCNTSACFWDSGDCGYLGEARLGAVLGGAREPICNTGCPVSWRDDGECDEACFNAACSWDADDCTPAREGCSDGCVPSWLEDDECDELCHNEACGWDGADCDHGEDGCHVLRNGSDYRGSVAVSVSGRTCQMWSHQTPHAHTHTHAAFPNAGLGGHNACRNPGGAREGVWCYTMDPSVPWELCHVPPSAVGCEVRASANPHRFHTLCPLDCKALLGNDICELRCNISSCSYDMGDCGVGFDLTAAVLADQGLEAISHSTLYVLVVLSVLAGLGVGLIILRLALHRIKRDEEKRRGYTASEMKGIDQYDEDEA</sequence>
<dbReference type="InterPro" id="IPR000001">
    <property type="entry name" value="Kringle"/>
</dbReference>
<dbReference type="SUPFAM" id="SSF53448">
    <property type="entry name" value="Nucleotide-diphospho-sugar transferases"/>
    <property type="match status" value="1"/>
</dbReference>
<name>A0A0M0JV44_9EUKA</name>
<keyword evidence="5" id="KW-1133">Transmembrane helix</keyword>
<evidence type="ECO:0000256" key="2">
    <source>
        <dbReference type="ARBA" id="ARBA00022737"/>
    </source>
</evidence>
<dbReference type="Pfam" id="PF00066">
    <property type="entry name" value="Notch"/>
    <property type="match status" value="5"/>
</dbReference>
<keyword evidence="5" id="KW-0812">Transmembrane</keyword>
<dbReference type="GO" id="GO:0004175">
    <property type="term" value="F:endopeptidase activity"/>
    <property type="evidence" value="ECO:0007669"/>
    <property type="project" value="TreeGrafter"/>
</dbReference>
<evidence type="ECO:0000256" key="3">
    <source>
        <dbReference type="ARBA" id="ARBA00023157"/>
    </source>
</evidence>
<dbReference type="SMART" id="SM00130">
    <property type="entry name" value="KR"/>
    <property type="match status" value="2"/>
</dbReference>
<dbReference type="GO" id="GO:0005615">
    <property type="term" value="C:extracellular space"/>
    <property type="evidence" value="ECO:0007669"/>
    <property type="project" value="TreeGrafter"/>
</dbReference>
<gene>
    <name evidence="7" type="ORF">Ctob_008573</name>
</gene>
<keyword evidence="3" id="KW-1015">Disulfide bond</keyword>
<dbReference type="SMART" id="SM00004">
    <property type="entry name" value="NL"/>
    <property type="match status" value="4"/>
</dbReference>
<dbReference type="Gene3D" id="2.40.20.10">
    <property type="entry name" value="Plasminogen Kringle 4"/>
    <property type="match status" value="2"/>
</dbReference>
<dbReference type="OrthoDB" id="5917794at2759"/>
<keyword evidence="5" id="KW-0472">Membrane</keyword>
<dbReference type="InterPro" id="IPR050759">
    <property type="entry name" value="Serine_protease_kringle"/>
</dbReference>
<dbReference type="AlphaFoldDB" id="A0A0M0JV44"/>
<protein>
    <submittedName>
        <fullName evidence="7">Notch domain-containing protein</fullName>
    </submittedName>
</protein>
<accession>A0A0M0JV44</accession>
<dbReference type="Gene3D" id="3.30.300.320">
    <property type="match status" value="1"/>
</dbReference>
<dbReference type="EMBL" id="JWZX01002233">
    <property type="protein sequence ID" value="KOO30404.1"/>
    <property type="molecule type" value="Genomic_DNA"/>
</dbReference>
<dbReference type="PRINTS" id="PR00018">
    <property type="entry name" value="KRINGLE"/>
</dbReference>
<reference evidence="8" key="1">
    <citation type="journal article" date="2015" name="PLoS Genet.">
        <title>Genome Sequence and Transcriptome Analyses of Chrysochromulina tobin: Metabolic Tools for Enhanced Algal Fitness in the Prominent Order Prymnesiales (Haptophyceae).</title>
        <authorList>
            <person name="Hovde B.T."/>
            <person name="Deodato C.R."/>
            <person name="Hunsperger H.M."/>
            <person name="Ryken S.A."/>
            <person name="Yost W."/>
            <person name="Jha R.K."/>
            <person name="Patterson J."/>
            <person name="Monnat R.J. Jr."/>
            <person name="Barlow S.B."/>
            <person name="Starkenburg S.R."/>
            <person name="Cattolico R.A."/>
        </authorList>
    </citation>
    <scope>NUCLEOTIDE SEQUENCE</scope>
    <source>
        <strain evidence="8">CCMP291</strain>
    </source>
</reference>
<dbReference type="Gene3D" id="4.10.470.20">
    <property type="match status" value="1"/>
</dbReference>
<dbReference type="Proteomes" id="UP000037460">
    <property type="component" value="Unassembled WGS sequence"/>
</dbReference>
<dbReference type="InterPro" id="IPR027417">
    <property type="entry name" value="P-loop_NTPase"/>
</dbReference>
<dbReference type="Gene3D" id="3.90.550.10">
    <property type="entry name" value="Spore Coat Polysaccharide Biosynthesis Protein SpsA, Chain A"/>
    <property type="match status" value="1"/>
</dbReference>
<dbReference type="PRINTS" id="PR01452">
    <property type="entry name" value="LNOTCHREPEAT"/>
</dbReference>
<keyword evidence="4" id="KW-0325">Glycoprotein</keyword>
<keyword evidence="1" id="KW-0420">Kringle</keyword>
<proteinExistence type="predicted"/>
<dbReference type="Pfam" id="PF00051">
    <property type="entry name" value="Kringle"/>
    <property type="match status" value="1"/>
</dbReference>
<evidence type="ECO:0000313" key="8">
    <source>
        <dbReference type="Proteomes" id="UP000037460"/>
    </source>
</evidence>
<comment type="caution">
    <text evidence="7">The sequence shown here is derived from an EMBL/GenBank/DDBJ whole genome shotgun (WGS) entry which is preliminary data.</text>
</comment>
<dbReference type="Gene3D" id="3.40.50.300">
    <property type="entry name" value="P-loop containing nucleotide triphosphate hydrolases"/>
    <property type="match status" value="1"/>
</dbReference>
<evidence type="ECO:0000256" key="4">
    <source>
        <dbReference type="ARBA" id="ARBA00023180"/>
    </source>
</evidence>
<dbReference type="InterPro" id="IPR013806">
    <property type="entry name" value="Kringle-like"/>
</dbReference>
<dbReference type="GO" id="GO:0005102">
    <property type="term" value="F:signaling receptor binding"/>
    <property type="evidence" value="ECO:0007669"/>
    <property type="project" value="TreeGrafter"/>
</dbReference>
<keyword evidence="2" id="KW-0677">Repeat</keyword>
<dbReference type="CDD" id="cd00108">
    <property type="entry name" value="KR"/>
    <property type="match status" value="1"/>
</dbReference>
<feature type="transmembrane region" description="Helical" evidence="5">
    <location>
        <begin position="968"/>
        <end position="991"/>
    </location>
</feature>
<dbReference type="SUPFAM" id="SSF52540">
    <property type="entry name" value="P-loop containing nucleoside triphosphate hydrolases"/>
    <property type="match status" value="1"/>
</dbReference>
<feature type="domain" description="Kringle" evidence="6">
    <location>
        <begin position="635"/>
        <end position="722"/>
    </location>
</feature>
<dbReference type="InterPro" id="IPR029044">
    <property type="entry name" value="Nucleotide-diphossugar_trans"/>
</dbReference>
<organism evidence="7 8">
    <name type="scientific">Chrysochromulina tobinii</name>
    <dbReference type="NCBI Taxonomy" id="1460289"/>
    <lineage>
        <taxon>Eukaryota</taxon>
        <taxon>Haptista</taxon>
        <taxon>Haptophyta</taxon>
        <taxon>Prymnesiophyceae</taxon>
        <taxon>Prymnesiales</taxon>
        <taxon>Chrysochromulinaceae</taxon>
        <taxon>Chrysochromulina</taxon>
    </lineage>
</organism>